<evidence type="ECO:0000256" key="7">
    <source>
        <dbReference type="RuleBase" id="RU003887"/>
    </source>
</evidence>
<dbReference type="Gene3D" id="3.30.70.580">
    <property type="entry name" value="Pseudouridine synthase I, catalytic domain, N-terminal subdomain"/>
    <property type="match status" value="1"/>
</dbReference>
<keyword evidence="10" id="KW-1185">Reference proteome</keyword>
<evidence type="ECO:0000313" key="10">
    <source>
        <dbReference type="Proteomes" id="UP000250744"/>
    </source>
</evidence>
<evidence type="ECO:0000313" key="9">
    <source>
        <dbReference type="EMBL" id="RAU17226.1"/>
    </source>
</evidence>
<dbReference type="InterPro" id="IPR000748">
    <property type="entry name" value="PsdUridine_synth_RsuA/RluB/E/F"/>
</dbReference>
<dbReference type="SUPFAM" id="SSF55174">
    <property type="entry name" value="Alpha-L RNA-binding motif"/>
    <property type="match status" value="1"/>
</dbReference>
<evidence type="ECO:0000256" key="4">
    <source>
        <dbReference type="ARBA" id="ARBA00036749"/>
    </source>
</evidence>
<comment type="similarity">
    <text evidence="1 7">Belongs to the pseudouridine synthase RsuA family.</text>
</comment>
<comment type="caution">
    <text evidence="9">The sequence shown here is derived from an EMBL/GenBank/DDBJ whole genome shotgun (WGS) entry which is preliminary data.</text>
</comment>
<dbReference type="InterPro" id="IPR002942">
    <property type="entry name" value="S4_RNA-bd"/>
</dbReference>
<dbReference type="PANTHER" id="PTHR47683">
    <property type="entry name" value="PSEUDOURIDINE SYNTHASE FAMILY PROTEIN-RELATED"/>
    <property type="match status" value="1"/>
</dbReference>
<dbReference type="GO" id="GO:0160136">
    <property type="term" value="F:16S rRNA pseudouridine(516) synthase activity"/>
    <property type="evidence" value="ECO:0007669"/>
    <property type="project" value="UniProtKB-EC"/>
</dbReference>
<evidence type="ECO:0000256" key="2">
    <source>
        <dbReference type="ARBA" id="ARBA00022884"/>
    </source>
</evidence>
<dbReference type="Gene3D" id="3.30.70.1560">
    <property type="entry name" value="Alpha-L RNA-binding motif"/>
    <property type="match status" value="1"/>
</dbReference>
<accession>A0A364NJH9</accession>
<dbReference type="SMART" id="SM00363">
    <property type="entry name" value="S4"/>
    <property type="match status" value="1"/>
</dbReference>
<dbReference type="InterPro" id="IPR036986">
    <property type="entry name" value="S4_RNA-bd_sf"/>
</dbReference>
<keyword evidence="3 7" id="KW-0413">Isomerase</keyword>
<dbReference type="SUPFAM" id="SSF55120">
    <property type="entry name" value="Pseudouridine synthase"/>
    <property type="match status" value="1"/>
</dbReference>
<evidence type="ECO:0000259" key="8">
    <source>
        <dbReference type="SMART" id="SM00363"/>
    </source>
</evidence>
<dbReference type="PANTHER" id="PTHR47683:SF4">
    <property type="entry name" value="PSEUDOURIDINE SYNTHASE"/>
    <property type="match status" value="1"/>
</dbReference>
<dbReference type="PROSITE" id="PS01149">
    <property type="entry name" value="PSI_RSU"/>
    <property type="match status" value="1"/>
</dbReference>
<dbReference type="InterPro" id="IPR020103">
    <property type="entry name" value="PsdUridine_synth_cat_dom_sf"/>
</dbReference>
<evidence type="ECO:0000256" key="3">
    <source>
        <dbReference type="ARBA" id="ARBA00023235"/>
    </source>
</evidence>
<proteinExistence type="inferred from homology"/>
<organism evidence="9 10">
    <name type="scientific">Nitrincola tibetensis</name>
    <dbReference type="NCBI Taxonomy" id="2219697"/>
    <lineage>
        <taxon>Bacteria</taxon>
        <taxon>Pseudomonadati</taxon>
        <taxon>Pseudomonadota</taxon>
        <taxon>Gammaproteobacteria</taxon>
        <taxon>Oceanospirillales</taxon>
        <taxon>Oceanospirillaceae</taxon>
        <taxon>Nitrincola</taxon>
    </lineage>
</organism>
<dbReference type="RefSeq" id="WP_112159881.1">
    <property type="nucleotide sequence ID" value="NZ_QKRX01000011.1"/>
</dbReference>
<dbReference type="Pfam" id="PF00849">
    <property type="entry name" value="PseudoU_synth_2"/>
    <property type="match status" value="1"/>
</dbReference>
<feature type="domain" description="RNA-binding S4" evidence="8">
    <location>
        <begin position="6"/>
        <end position="64"/>
    </location>
</feature>
<dbReference type="Proteomes" id="UP000250744">
    <property type="component" value="Unassembled WGS sequence"/>
</dbReference>
<dbReference type="PROSITE" id="PS50889">
    <property type="entry name" value="S4"/>
    <property type="match status" value="1"/>
</dbReference>
<dbReference type="InterPro" id="IPR006145">
    <property type="entry name" value="PsdUridine_synth_RsuA/RluA"/>
</dbReference>
<dbReference type="Gene3D" id="3.10.290.10">
    <property type="entry name" value="RNA-binding S4 domain"/>
    <property type="match status" value="1"/>
</dbReference>
<gene>
    <name evidence="9" type="ORF">DN062_13740</name>
</gene>
<dbReference type="InterPro" id="IPR050343">
    <property type="entry name" value="RsuA_PseudoU_synthase"/>
</dbReference>
<dbReference type="EMBL" id="QKRX01000011">
    <property type="protein sequence ID" value="RAU17226.1"/>
    <property type="molecule type" value="Genomic_DNA"/>
</dbReference>
<dbReference type="NCBIfam" id="TIGR00093">
    <property type="entry name" value="pseudouridine synthase"/>
    <property type="match status" value="1"/>
</dbReference>
<name>A0A364NJH9_9GAMM</name>
<dbReference type="InterPro" id="IPR020094">
    <property type="entry name" value="TruA/RsuA/RluB/E/F_N"/>
</dbReference>
<dbReference type="OrthoDB" id="9807213at2"/>
<reference evidence="9 10" key="1">
    <citation type="submission" date="2018-06" db="EMBL/GenBank/DDBJ databases">
        <title>Nitrincola tibetense sp. nov., isolated from Lake XuguoCo on Tibetan Plateau.</title>
        <authorList>
            <person name="Xing P."/>
        </authorList>
    </citation>
    <scope>NUCLEOTIDE SEQUENCE [LARGE SCALE GENOMIC DNA]</scope>
    <source>
        <strain evidence="10">xg18</strain>
    </source>
</reference>
<dbReference type="CDD" id="cd00165">
    <property type="entry name" value="S4"/>
    <property type="match status" value="1"/>
</dbReference>
<keyword evidence="2 6" id="KW-0694">RNA-binding</keyword>
<dbReference type="InterPro" id="IPR018496">
    <property type="entry name" value="PsdUridine_synth_RsuA/RluB_CS"/>
</dbReference>
<evidence type="ECO:0000256" key="6">
    <source>
        <dbReference type="PROSITE-ProRule" id="PRU00182"/>
    </source>
</evidence>
<protein>
    <recommendedName>
        <fullName evidence="7">Pseudouridine synthase</fullName>
        <ecNumber evidence="7">5.4.99.-</ecNumber>
    </recommendedName>
</protein>
<evidence type="ECO:0000256" key="1">
    <source>
        <dbReference type="ARBA" id="ARBA00008348"/>
    </source>
</evidence>
<dbReference type="InterPro" id="IPR042092">
    <property type="entry name" value="PsdUridine_s_RsuA/RluB/E/F_cat"/>
</dbReference>
<evidence type="ECO:0000256" key="5">
    <source>
        <dbReference type="ARBA" id="ARBA00037590"/>
    </source>
</evidence>
<dbReference type="EC" id="5.4.99.-" evidence="7"/>
<dbReference type="CDD" id="cd02553">
    <property type="entry name" value="PseudoU_synth_RsuA"/>
    <property type="match status" value="1"/>
</dbReference>
<dbReference type="GO" id="GO:0003723">
    <property type="term" value="F:RNA binding"/>
    <property type="evidence" value="ECO:0007669"/>
    <property type="project" value="UniProtKB-KW"/>
</dbReference>
<comment type="catalytic activity">
    <reaction evidence="4">
        <text>uridine(516) in 16S rRNA = pseudouridine(516) in 16S rRNA</text>
        <dbReference type="Rhea" id="RHEA:38867"/>
        <dbReference type="Rhea" id="RHEA-COMP:10089"/>
        <dbReference type="Rhea" id="RHEA-COMP:10090"/>
        <dbReference type="ChEBI" id="CHEBI:65314"/>
        <dbReference type="ChEBI" id="CHEBI:65315"/>
        <dbReference type="EC" id="5.4.99.19"/>
    </reaction>
</comment>
<comment type="function">
    <text evidence="5">Responsible for synthesis of pseudouridine from uracil-516 in 16S ribosomal RNA.</text>
</comment>
<dbReference type="GO" id="GO:0000455">
    <property type="term" value="P:enzyme-directed rRNA pseudouridine synthesis"/>
    <property type="evidence" value="ECO:0007669"/>
    <property type="project" value="UniProtKB-ARBA"/>
</dbReference>
<sequence>MAAASNRLDRFLARRLQRSLKQIRLDLVKGRVNVDNELCDDPSRLVNQFTQIDYDGLVLQNNQPIYILLHKPIGVVCATKDAQHKTVIDLIEHPQKNELHIVGRLDLNSSGLVLLTNDGRWSSALTDPKHKVNKVYEVELEHPITEEYITAFAQGMYFEYENHITAPALLRILSANKAQVVLTEGKYHQIKRMFGRFRNPVVNLHRVAIGNYSLPPNLKVGEWQLLTKQMGRPVPT</sequence>
<dbReference type="AlphaFoldDB" id="A0A364NJH9"/>